<dbReference type="Pfam" id="PF00278">
    <property type="entry name" value="Orn_DAP_Arg_deC"/>
    <property type="match status" value="1"/>
</dbReference>
<dbReference type="FunFam" id="3.20.20.10:FF:000003">
    <property type="entry name" value="Diaminopimelate decarboxylase"/>
    <property type="match status" value="1"/>
</dbReference>
<evidence type="ECO:0000259" key="8">
    <source>
        <dbReference type="Pfam" id="PF02784"/>
    </source>
</evidence>
<feature type="domain" description="Orn/DAP/Arg decarboxylase 2 C-terminal" evidence="7">
    <location>
        <begin position="332"/>
        <end position="420"/>
    </location>
</feature>
<protein>
    <submittedName>
        <fullName evidence="9">Diaminopimelate decarboxylase</fullName>
    </submittedName>
</protein>
<keyword evidence="3 5" id="KW-0663">Pyridoxal phosphate</keyword>
<comment type="cofactor">
    <cofactor evidence="1 5">
        <name>pyridoxal 5'-phosphate</name>
        <dbReference type="ChEBI" id="CHEBI:597326"/>
    </cofactor>
</comment>
<evidence type="ECO:0000256" key="6">
    <source>
        <dbReference type="RuleBase" id="RU003737"/>
    </source>
</evidence>
<name>D0WHI9_SLAES</name>
<dbReference type="STRING" id="649764.HMPREF0762_01228"/>
<dbReference type="InterPro" id="IPR002986">
    <property type="entry name" value="DAP_deCOOHase_LysA"/>
</dbReference>
<keyword evidence="10" id="KW-1185">Reference proteome</keyword>
<organism evidence="9 10">
    <name type="scientific">Slackia exigua (strain ATCC 700122 / DSM 15923 / CIP 105133 / JCM 11022 / KCTC 5966 / S-7)</name>
    <dbReference type="NCBI Taxonomy" id="649764"/>
    <lineage>
        <taxon>Bacteria</taxon>
        <taxon>Bacillati</taxon>
        <taxon>Actinomycetota</taxon>
        <taxon>Coriobacteriia</taxon>
        <taxon>Eggerthellales</taxon>
        <taxon>Eggerthellaceae</taxon>
        <taxon>Slackia</taxon>
    </lineage>
</organism>
<sequence>MARRWDVGGYRTDCLREIAGVLSAQEGTPSRMASFDFRQGILPRRFTRRTCMEKVPFISRDEAEAIAACYPTPFHLYDEAGIRRNIESLVRAFSWNPGFREYFAVKATPNPFIIEILQEYGCGCDCSSYAELVLADACGAHGSDIMFSSNETPEEDFRLASQLGATINLDDITHIDVLESVIGRIPKTISCRYNPGGTFEVANGIMDNPGDAKYGMTDDQFIEAFRILKAKGAKEFGIHAFLASNTVTNEYYPKLAGILFDVAVRVAREADVHIGFINLSGGIGIPYTPDQEPNDIEAIGEGVRRKFEDILVPAGMGDVALFTELGRFVTGPYGCLITRAIREKHTYKDYIGVDACAANLMRPAIYGAYHHITVLGKEAAERDHTYDIVGGLCENNDKFAVDRALPRIDRGDLLVIHDAGAHGHAMGYNYNGRLRSAELLLRPDGSVKLIRRAETTQDYFATLDCFDEFKRLAGK</sequence>
<dbReference type="GO" id="GO:0008836">
    <property type="term" value="F:diaminopimelate decarboxylase activity"/>
    <property type="evidence" value="ECO:0007669"/>
    <property type="project" value="InterPro"/>
</dbReference>
<feature type="domain" description="Orn/DAP/Arg decarboxylase 2 N-terminal" evidence="8">
    <location>
        <begin position="82"/>
        <end position="330"/>
    </location>
</feature>
<keyword evidence="2" id="KW-0210">Decarboxylase</keyword>
<feature type="active site" description="Proton donor" evidence="5">
    <location>
        <position position="393"/>
    </location>
</feature>
<dbReference type="Pfam" id="PF02784">
    <property type="entry name" value="Orn_Arg_deC_N"/>
    <property type="match status" value="1"/>
</dbReference>
<dbReference type="GO" id="GO:0009089">
    <property type="term" value="P:lysine biosynthetic process via diaminopimelate"/>
    <property type="evidence" value="ECO:0007669"/>
    <property type="project" value="InterPro"/>
</dbReference>
<evidence type="ECO:0000313" key="9">
    <source>
        <dbReference type="EMBL" id="EEZ61153.1"/>
    </source>
</evidence>
<dbReference type="HOGENOM" id="CLU_026444_0_2_11"/>
<evidence type="ECO:0000256" key="2">
    <source>
        <dbReference type="ARBA" id="ARBA00022793"/>
    </source>
</evidence>
<dbReference type="InterPro" id="IPR022644">
    <property type="entry name" value="De-COase2_N"/>
</dbReference>
<comment type="similarity">
    <text evidence="6">Belongs to the Orn/Lys/Arg decarboxylase class-II family.</text>
</comment>
<dbReference type="Gene3D" id="2.40.37.10">
    <property type="entry name" value="Lyase, Ornithine Decarboxylase, Chain A, domain 1"/>
    <property type="match status" value="1"/>
</dbReference>
<dbReference type="InterPro" id="IPR009006">
    <property type="entry name" value="Ala_racemase/Decarboxylase_C"/>
</dbReference>
<keyword evidence="4" id="KW-0456">Lyase</keyword>
<dbReference type="SUPFAM" id="SSF50621">
    <property type="entry name" value="Alanine racemase C-terminal domain-like"/>
    <property type="match status" value="1"/>
</dbReference>
<feature type="modified residue" description="N6-(pyridoxal phosphate)lysine" evidence="5">
    <location>
        <position position="106"/>
    </location>
</feature>
<dbReference type="PRINTS" id="PR01179">
    <property type="entry name" value="ODADCRBXLASE"/>
</dbReference>
<evidence type="ECO:0000256" key="5">
    <source>
        <dbReference type="PIRSR" id="PIRSR600183-50"/>
    </source>
</evidence>
<evidence type="ECO:0000313" key="10">
    <source>
        <dbReference type="Proteomes" id="UP000006001"/>
    </source>
</evidence>
<dbReference type="InterPro" id="IPR029066">
    <property type="entry name" value="PLP-binding_barrel"/>
</dbReference>
<evidence type="ECO:0000256" key="3">
    <source>
        <dbReference type="ARBA" id="ARBA00022898"/>
    </source>
</evidence>
<dbReference type="SUPFAM" id="SSF51419">
    <property type="entry name" value="PLP-binding barrel"/>
    <property type="match status" value="1"/>
</dbReference>
<dbReference type="CDD" id="cd06828">
    <property type="entry name" value="PLPDE_III_DapDC"/>
    <property type="match status" value="1"/>
</dbReference>
<dbReference type="InterPro" id="IPR000183">
    <property type="entry name" value="Orn/DAP/Arg_de-COase"/>
</dbReference>
<comment type="caution">
    <text evidence="9">The sequence shown here is derived from an EMBL/GenBank/DDBJ whole genome shotgun (WGS) entry which is preliminary data.</text>
</comment>
<evidence type="ECO:0000256" key="1">
    <source>
        <dbReference type="ARBA" id="ARBA00001933"/>
    </source>
</evidence>
<dbReference type="EMBL" id="ACUX02000007">
    <property type="protein sequence ID" value="EEZ61153.1"/>
    <property type="molecule type" value="Genomic_DNA"/>
</dbReference>
<reference evidence="9" key="1">
    <citation type="submission" date="2009-10" db="EMBL/GenBank/DDBJ databases">
        <authorList>
            <person name="Weinstock G."/>
            <person name="Sodergren E."/>
            <person name="Clifton S."/>
            <person name="Fulton L."/>
            <person name="Fulton B."/>
            <person name="Courtney L."/>
            <person name="Fronick C."/>
            <person name="Harrison M."/>
            <person name="Strong C."/>
            <person name="Farmer C."/>
            <person name="Delahaunty K."/>
            <person name="Markovic C."/>
            <person name="Hall O."/>
            <person name="Minx P."/>
            <person name="Tomlinson C."/>
            <person name="Mitreva M."/>
            <person name="Nelson J."/>
            <person name="Hou S."/>
            <person name="Wollam A."/>
            <person name="Pepin K.H."/>
            <person name="Johnson M."/>
            <person name="Bhonagiri V."/>
            <person name="Nash W.E."/>
            <person name="Warren W."/>
            <person name="Chinwalla A."/>
            <person name="Mardis E.R."/>
            <person name="Wilson R.K."/>
        </authorList>
    </citation>
    <scope>NUCLEOTIDE SEQUENCE [LARGE SCALE GENOMIC DNA]</scope>
    <source>
        <strain evidence="9">ATCC 700122</strain>
    </source>
</reference>
<evidence type="ECO:0000259" key="7">
    <source>
        <dbReference type="Pfam" id="PF00278"/>
    </source>
</evidence>
<dbReference type="PRINTS" id="PR01181">
    <property type="entry name" value="DAPDCRBXLASE"/>
</dbReference>
<accession>D0WHI9</accession>
<dbReference type="PANTHER" id="PTHR43727">
    <property type="entry name" value="DIAMINOPIMELATE DECARBOXYLASE"/>
    <property type="match status" value="1"/>
</dbReference>
<dbReference type="eggNOG" id="COG0019">
    <property type="taxonomic scope" value="Bacteria"/>
</dbReference>
<dbReference type="PANTHER" id="PTHR43727:SF2">
    <property type="entry name" value="GROUP IV DECARBOXYLASE"/>
    <property type="match status" value="1"/>
</dbReference>
<dbReference type="InterPro" id="IPR022643">
    <property type="entry name" value="De-COase2_C"/>
</dbReference>
<proteinExistence type="inferred from homology"/>
<gene>
    <name evidence="9" type="ORF">HMPREF0762_01228</name>
</gene>
<dbReference type="Proteomes" id="UP000006001">
    <property type="component" value="Unassembled WGS sequence"/>
</dbReference>
<evidence type="ECO:0000256" key="4">
    <source>
        <dbReference type="ARBA" id="ARBA00023239"/>
    </source>
</evidence>
<dbReference type="Gene3D" id="3.20.20.10">
    <property type="entry name" value="Alanine racemase"/>
    <property type="match status" value="1"/>
</dbReference>
<dbReference type="AlphaFoldDB" id="D0WHI9"/>